<dbReference type="Gene3D" id="1.25.10.10">
    <property type="entry name" value="Leucine-rich Repeat Variant"/>
    <property type="match status" value="1"/>
</dbReference>
<name>A0A915U4L4_9BACT</name>
<dbReference type="InterPro" id="IPR054701">
    <property type="entry name" value="DVU0298-like"/>
</dbReference>
<gene>
    <name evidence="1" type="ORF">GF1_02580</name>
</gene>
<organism evidence="1 2">
    <name type="scientific">Desulfolithobacter dissulfuricans</name>
    <dbReference type="NCBI Taxonomy" id="2795293"/>
    <lineage>
        <taxon>Bacteria</taxon>
        <taxon>Pseudomonadati</taxon>
        <taxon>Thermodesulfobacteriota</taxon>
        <taxon>Desulfobulbia</taxon>
        <taxon>Desulfobulbales</taxon>
        <taxon>Desulfobulbaceae</taxon>
        <taxon>Desulfolithobacter</taxon>
    </lineage>
</organism>
<dbReference type="KEGG" id="ddu:GF1_02580"/>
<dbReference type="SUPFAM" id="SSF48371">
    <property type="entry name" value="ARM repeat"/>
    <property type="match status" value="1"/>
</dbReference>
<evidence type="ECO:0000313" key="2">
    <source>
        <dbReference type="Proteomes" id="UP001063350"/>
    </source>
</evidence>
<dbReference type="GO" id="GO:0016829">
    <property type="term" value="F:lyase activity"/>
    <property type="evidence" value="ECO:0007669"/>
    <property type="project" value="UniProtKB-KW"/>
</dbReference>
<dbReference type="Proteomes" id="UP001063350">
    <property type="component" value="Chromosome"/>
</dbReference>
<protein>
    <submittedName>
        <fullName evidence="1">PBS lyase</fullName>
    </submittedName>
</protein>
<dbReference type="InterPro" id="IPR011989">
    <property type="entry name" value="ARM-like"/>
</dbReference>
<dbReference type="EMBL" id="AP024233">
    <property type="protein sequence ID" value="BCO07882.1"/>
    <property type="molecule type" value="Genomic_DNA"/>
</dbReference>
<dbReference type="InterPro" id="IPR016024">
    <property type="entry name" value="ARM-type_fold"/>
</dbReference>
<reference evidence="1" key="1">
    <citation type="submission" date="2020-12" db="EMBL/GenBank/DDBJ databases">
        <title>Desulfobium dissulfuricans gen. nov., sp. nov., a novel mesophilic, sulfate-reducing bacterium isolated from a deep-sea hydrothermal vent.</title>
        <authorList>
            <person name="Hashimoto Y."/>
            <person name="Tame A."/>
            <person name="Sawayama S."/>
            <person name="Miyazaki J."/>
            <person name="Takai K."/>
            <person name="Nakagawa S."/>
        </authorList>
    </citation>
    <scope>NUCLEOTIDE SEQUENCE</scope>
    <source>
        <strain evidence="1">GF1</strain>
    </source>
</reference>
<evidence type="ECO:0000313" key="1">
    <source>
        <dbReference type="EMBL" id="BCO07882.1"/>
    </source>
</evidence>
<dbReference type="RefSeq" id="WP_267927821.1">
    <property type="nucleotide sequence ID" value="NZ_AP024233.1"/>
</dbReference>
<sequence>MSTRKIKKQVLDLLAGPDLETALSSLRKMEPKDVINALFSAIYRPEEPLRWYGITAMGEMVARLADKDMEEARIIMRRFLWSLNDESGGIGWGAPEAMAEVMSRHPGLAREYIHMLISYMREDGEEIAQDGNYLEHETLQRGLLWGIGRLAGTRPDMLLERGADHDLVHYLESPDAAVRGLAARALGLLGRADLATDRLRELARDPEPVRVYEDGRLRETTVAELARGALEESPA</sequence>
<dbReference type="AlphaFoldDB" id="A0A915U4L4"/>
<accession>A0A915U4L4</accession>
<keyword evidence="2" id="KW-1185">Reference proteome</keyword>
<keyword evidence="1" id="KW-0456">Lyase</keyword>
<proteinExistence type="predicted"/>
<dbReference type="NCBIfam" id="NF045662">
    <property type="entry name" value="DVU0298_fam"/>
    <property type="match status" value="1"/>
</dbReference>